<keyword evidence="2" id="KW-0732">Signal</keyword>
<evidence type="ECO:0000256" key="2">
    <source>
        <dbReference type="SAM" id="SignalP"/>
    </source>
</evidence>
<dbReference type="InterPro" id="IPR000726">
    <property type="entry name" value="Glyco_hydro_19_cat"/>
</dbReference>
<name>A0A8J2JIF4_9HEXA</name>
<dbReference type="GO" id="GO:0006032">
    <property type="term" value="P:chitin catabolic process"/>
    <property type="evidence" value="ECO:0007669"/>
    <property type="project" value="InterPro"/>
</dbReference>
<gene>
    <name evidence="4" type="ORF">AFUS01_LOCUS4275</name>
</gene>
<proteinExistence type="predicted"/>
<dbReference type="CDD" id="cd00325">
    <property type="entry name" value="chitinase_GH19"/>
    <property type="match status" value="1"/>
</dbReference>
<sequence length="218" mass="24135">MKTLIVLVIVSILDFHEAFGNLVTEVQFKNAVKSSGYPTPTTSQYSAFVHNLPKAGINTKQEAAMALAQFIHESDGLRAKREYACAKTGCPGKYKQANCGVAGKTYYGRGYIQLTWCSNYKAASGDLYGNDRLVHDPDLVARDENVAWQTAFWFWRKNVHSRAGVSQGKFGDTTRAINGGECTNPKLHATARNRFKIYNNCRKAFGLSGNGDERGCYN</sequence>
<feature type="signal peptide" evidence="2">
    <location>
        <begin position="1"/>
        <end position="20"/>
    </location>
</feature>
<dbReference type="PANTHER" id="PTHR22595">
    <property type="entry name" value="CHITINASE-RELATED"/>
    <property type="match status" value="1"/>
</dbReference>
<dbReference type="Pfam" id="PF00182">
    <property type="entry name" value="Glyco_hydro_19"/>
    <property type="match status" value="1"/>
</dbReference>
<feature type="chain" id="PRO_5035257613" description="Glycoside hydrolase family 19 catalytic domain-containing protein" evidence="2">
    <location>
        <begin position="21"/>
        <end position="218"/>
    </location>
</feature>
<dbReference type="GO" id="GO:0004568">
    <property type="term" value="F:chitinase activity"/>
    <property type="evidence" value="ECO:0007669"/>
    <property type="project" value="InterPro"/>
</dbReference>
<organism evidence="4 5">
    <name type="scientific">Allacma fusca</name>
    <dbReference type="NCBI Taxonomy" id="39272"/>
    <lineage>
        <taxon>Eukaryota</taxon>
        <taxon>Metazoa</taxon>
        <taxon>Ecdysozoa</taxon>
        <taxon>Arthropoda</taxon>
        <taxon>Hexapoda</taxon>
        <taxon>Collembola</taxon>
        <taxon>Symphypleona</taxon>
        <taxon>Sminthuridae</taxon>
        <taxon>Allacma</taxon>
    </lineage>
</organism>
<keyword evidence="5" id="KW-1185">Reference proteome</keyword>
<evidence type="ECO:0000256" key="1">
    <source>
        <dbReference type="ARBA" id="ARBA00023157"/>
    </source>
</evidence>
<dbReference type="GO" id="GO:0016998">
    <property type="term" value="P:cell wall macromolecule catabolic process"/>
    <property type="evidence" value="ECO:0007669"/>
    <property type="project" value="InterPro"/>
</dbReference>
<evidence type="ECO:0000313" key="5">
    <source>
        <dbReference type="Proteomes" id="UP000708208"/>
    </source>
</evidence>
<comment type="caution">
    <text evidence="4">The sequence shown here is derived from an EMBL/GenBank/DDBJ whole genome shotgun (WGS) entry which is preliminary data.</text>
</comment>
<reference evidence="4" key="1">
    <citation type="submission" date="2021-06" db="EMBL/GenBank/DDBJ databases">
        <authorList>
            <person name="Hodson N. C."/>
            <person name="Mongue J. A."/>
            <person name="Jaron S. K."/>
        </authorList>
    </citation>
    <scope>NUCLEOTIDE SEQUENCE</scope>
</reference>
<dbReference type="PANTHER" id="PTHR22595:SF79">
    <property type="entry name" value="CHITINASE 12"/>
    <property type="match status" value="1"/>
</dbReference>
<dbReference type="Proteomes" id="UP000708208">
    <property type="component" value="Unassembled WGS sequence"/>
</dbReference>
<evidence type="ECO:0000259" key="3">
    <source>
        <dbReference type="Pfam" id="PF00182"/>
    </source>
</evidence>
<dbReference type="AlphaFoldDB" id="A0A8J2JIF4"/>
<keyword evidence="1" id="KW-1015">Disulfide bond</keyword>
<dbReference type="EMBL" id="CAJVCH010026606">
    <property type="protein sequence ID" value="CAG7700699.1"/>
    <property type="molecule type" value="Genomic_DNA"/>
</dbReference>
<feature type="domain" description="Glycoside hydrolase family 19 catalytic" evidence="3">
    <location>
        <begin position="60"/>
        <end position="161"/>
    </location>
</feature>
<evidence type="ECO:0000313" key="4">
    <source>
        <dbReference type="EMBL" id="CAG7700699.1"/>
    </source>
</evidence>
<protein>
    <recommendedName>
        <fullName evidence="3">Glycoside hydrolase family 19 catalytic domain-containing protein</fullName>
    </recommendedName>
</protein>
<accession>A0A8J2JIF4</accession>
<dbReference type="OrthoDB" id="5985073at2759"/>